<sequence>MDQSASQSTDRKQRYKLIIDELQTINKCIGTREESETCSALRNIIERNDNIHKEGSIGDKLENTSEVVLDAQILKSTHESISKLLQASSEFNDGMYQNAISALISHNDGENWQDITRLALFCSKSVATKSSMLGAADIEPKERIVKERQQRRRTVLSQEKKPETIQQLKRGDRGAEKVNILLKQLDVIFRANHRQPIPYYKLIIDPHDFMNTVENAFQMAFLARDGNIAIESSGSDGLPHVRLAHKDELDAHPDTSQSICSLSMDLVQRMIEMYDIEEPMLNIPTDIEEHNEDDEND</sequence>
<organism evidence="9 10">
    <name type="scientific">Musca domestica</name>
    <name type="common">House fly</name>
    <dbReference type="NCBI Taxonomy" id="7370"/>
    <lineage>
        <taxon>Eukaryota</taxon>
        <taxon>Metazoa</taxon>
        <taxon>Ecdysozoa</taxon>
        <taxon>Arthropoda</taxon>
        <taxon>Hexapoda</taxon>
        <taxon>Insecta</taxon>
        <taxon>Pterygota</taxon>
        <taxon>Neoptera</taxon>
        <taxon>Endopterygota</taxon>
        <taxon>Diptera</taxon>
        <taxon>Brachycera</taxon>
        <taxon>Muscomorpha</taxon>
        <taxon>Muscoidea</taxon>
        <taxon>Muscidae</taxon>
        <taxon>Musca</taxon>
    </lineage>
</organism>
<name>A0ABM3UWD0_MUSDO</name>
<keyword evidence="5 7" id="KW-0234">DNA repair</keyword>
<keyword evidence="3 7" id="KW-0227">DNA damage</keyword>
<comment type="similarity">
    <text evidence="2 7">Belongs to the NSE4 family.</text>
</comment>
<evidence type="ECO:0000256" key="6">
    <source>
        <dbReference type="ARBA" id="ARBA00023242"/>
    </source>
</evidence>
<dbReference type="InterPro" id="IPR014854">
    <property type="entry name" value="Nse4_C"/>
</dbReference>
<dbReference type="PANTHER" id="PTHR16140:SF0">
    <property type="entry name" value="NON-STRUCTURAL MAINTENANCE OF CHROMOSOMES ELEMENT 4"/>
    <property type="match status" value="1"/>
</dbReference>
<evidence type="ECO:0000256" key="7">
    <source>
        <dbReference type="RuleBase" id="RU365071"/>
    </source>
</evidence>
<comment type="subunit">
    <text evidence="7">Component of the SMC5-SMC6 complex.</text>
</comment>
<reference evidence="10" key="1">
    <citation type="submission" date="2025-08" db="UniProtKB">
        <authorList>
            <consortium name="RefSeq"/>
        </authorList>
    </citation>
    <scope>IDENTIFICATION</scope>
    <source>
        <strain evidence="10">Aabys</strain>
        <tissue evidence="10">Whole body</tissue>
    </source>
</reference>
<evidence type="ECO:0000256" key="5">
    <source>
        <dbReference type="ARBA" id="ARBA00023204"/>
    </source>
</evidence>
<dbReference type="Pfam" id="PF08743">
    <property type="entry name" value="Nse4_C"/>
    <property type="match status" value="1"/>
</dbReference>
<accession>A0ABM3UWD0</accession>
<comment type="subcellular location">
    <subcellularLocation>
        <location evidence="1 7">Nucleus</location>
    </subcellularLocation>
</comment>
<keyword evidence="6 7" id="KW-0539">Nucleus</keyword>
<gene>
    <name evidence="10" type="primary">LOC101890913</name>
</gene>
<dbReference type="PANTHER" id="PTHR16140">
    <property type="entry name" value="NON-STRUCTURAL MAINTENANCE OF CHROMOSOMES ELEMENT 4"/>
    <property type="match status" value="1"/>
</dbReference>
<evidence type="ECO:0000259" key="8">
    <source>
        <dbReference type="Pfam" id="PF08743"/>
    </source>
</evidence>
<evidence type="ECO:0000313" key="9">
    <source>
        <dbReference type="Proteomes" id="UP001652621"/>
    </source>
</evidence>
<keyword evidence="9" id="KW-1185">Reference proteome</keyword>
<dbReference type="GeneID" id="101890913"/>
<evidence type="ECO:0000256" key="1">
    <source>
        <dbReference type="ARBA" id="ARBA00004123"/>
    </source>
</evidence>
<evidence type="ECO:0000256" key="4">
    <source>
        <dbReference type="ARBA" id="ARBA00023172"/>
    </source>
</evidence>
<feature type="domain" description="Non-structural maintenance of chromosome element 4 C-terminal" evidence="8">
    <location>
        <begin position="196"/>
        <end position="281"/>
    </location>
</feature>
<protein>
    <recommendedName>
        <fullName evidence="7">Non-structural maintenance of chromosomes element 4</fullName>
    </recommendedName>
</protein>
<dbReference type="Proteomes" id="UP001652621">
    <property type="component" value="Unplaced"/>
</dbReference>
<evidence type="ECO:0000256" key="3">
    <source>
        <dbReference type="ARBA" id="ARBA00022763"/>
    </source>
</evidence>
<evidence type="ECO:0000313" key="10">
    <source>
        <dbReference type="RefSeq" id="XP_058977837.1"/>
    </source>
</evidence>
<keyword evidence="4 7" id="KW-0233">DNA recombination</keyword>
<comment type="function">
    <text evidence="7">Component of the SMC5-SMC6 complex, that promotes sister chromatid alignment after DNA damage and facilitates double-stranded DNA breaks (DSBs) repair via homologous recombination between sister chromatids.</text>
</comment>
<proteinExistence type="inferred from homology"/>
<evidence type="ECO:0000256" key="2">
    <source>
        <dbReference type="ARBA" id="ARBA00008997"/>
    </source>
</evidence>
<dbReference type="RefSeq" id="XP_058977837.1">
    <property type="nucleotide sequence ID" value="XM_059121854.1"/>
</dbReference>
<dbReference type="InterPro" id="IPR027786">
    <property type="entry name" value="Nse4/EID"/>
</dbReference>